<proteinExistence type="predicted"/>
<reference evidence="2 3" key="1">
    <citation type="submission" date="2021-01" db="EMBL/GenBank/DDBJ databases">
        <title>Sequencing the genomes of 1000 actinobacteria strains.</title>
        <authorList>
            <person name="Klenk H.-P."/>
        </authorList>
    </citation>
    <scope>NUCLEOTIDE SEQUENCE [LARGE SCALE GENOMIC DNA]</scope>
    <source>
        <strain evidence="2 3">DSM 18662</strain>
    </source>
</reference>
<dbReference type="RefSeq" id="WP_204917368.1">
    <property type="nucleotide sequence ID" value="NZ_BAAAQP010000002.1"/>
</dbReference>
<evidence type="ECO:0000313" key="3">
    <source>
        <dbReference type="Proteomes" id="UP000704762"/>
    </source>
</evidence>
<keyword evidence="1" id="KW-0812">Transmembrane</keyword>
<keyword evidence="3" id="KW-1185">Reference proteome</keyword>
<accession>A0ABS2RJN5</accession>
<evidence type="ECO:0008006" key="4">
    <source>
        <dbReference type="Google" id="ProtNLM"/>
    </source>
</evidence>
<dbReference type="Proteomes" id="UP000704762">
    <property type="component" value="Unassembled WGS sequence"/>
</dbReference>
<keyword evidence="1" id="KW-1133">Transmembrane helix</keyword>
<sequence>MRRSQRGQSVSVFVVLVTMALILTAGLVVDGGQKVTAVSRAETAAAGAARAAGNAAAAGSVVGTPDVSAATAAARTFLAGTPGVTGSVTLTAGTVVVDTRAAASTVFLSLIGIDRVSGTGHAVADVVAVGGGG</sequence>
<organism evidence="2 3">
    <name type="scientific">Microlunatus panaciterrae</name>
    <dbReference type="NCBI Taxonomy" id="400768"/>
    <lineage>
        <taxon>Bacteria</taxon>
        <taxon>Bacillati</taxon>
        <taxon>Actinomycetota</taxon>
        <taxon>Actinomycetes</taxon>
        <taxon>Propionibacteriales</taxon>
        <taxon>Propionibacteriaceae</taxon>
        <taxon>Microlunatus</taxon>
    </lineage>
</organism>
<comment type="caution">
    <text evidence="2">The sequence shown here is derived from an EMBL/GenBank/DDBJ whole genome shotgun (WGS) entry which is preliminary data.</text>
</comment>
<keyword evidence="1" id="KW-0472">Membrane</keyword>
<name>A0ABS2RJN5_9ACTN</name>
<feature type="transmembrane region" description="Helical" evidence="1">
    <location>
        <begin position="12"/>
        <end position="29"/>
    </location>
</feature>
<gene>
    <name evidence="2" type="ORF">JOE57_001794</name>
</gene>
<dbReference type="EMBL" id="JAFBCF010000001">
    <property type="protein sequence ID" value="MBM7798873.1"/>
    <property type="molecule type" value="Genomic_DNA"/>
</dbReference>
<evidence type="ECO:0000313" key="2">
    <source>
        <dbReference type="EMBL" id="MBM7798873.1"/>
    </source>
</evidence>
<evidence type="ECO:0000256" key="1">
    <source>
        <dbReference type="SAM" id="Phobius"/>
    </source>
</evidence>
<protein>
    <recommendedName>
        <fullName evidence="4">Flp pilus-assembly TadE/G-like</fullName>
    </recommendedName>
</protein>